<sequence>MRLQLLGRGRIWILHKPLLNSTEFLKKKSKINFVLDKQTEEKEEQGFIIVIRHVLCHLVRIIYLLHERYPQRSQQCFNFYIFTELLLIIINYLISFFFFFFLIRLDIYACVCACLGE</sequence>
<evidence type="ECO:0000256" key="1">
    <source>
        <dbReference type="SAM" id="Phobius"/>
    </source>
</evidence>
<evidence type="ECO:0000313" key="2">
    <source>
        <dbReference type="EMBL" id="VFU49549.1"/>
    </source>
</evidence>
<keyword evidence="1" id="KW-0472">Membrane</keyword>
<gene>
    <name evidence="2" type="ORF">SVIM_LOCUS326553</name>
</gene>
<name>A0A6N2M604_SALVM</name>
<feature type="transmembrane region" description="Helical" evidence="1">
    <location>
        <begin position="77"/>
        <end position="103"/>
    </location>
</feature>
<accession>A0A6N2M604</accession>
<dbReference type="AlphaFoldDB" id="A0A6N2M604"/>
<keyword evidence="1" id="KW-0812">Transmembrane</keyword>
<dbReference type="EMBL" id="CAADRP010001707">
    <property type="protein sequence ID" value="VFU49549.1"/>
    <property type="molecule type" value="Genomic_DNA"/>
</dbReference>
<organism evidence="2">
    <name type="scientific">Salix viminalis</name>
    <name type="common">Common osier</name>
    <name type="synonym">Basket willow</name>
    <dbReference type="NCBI Taxonomy" id="40686"/>
    <lineage>
        <taxon>Eukaryota</taxon>
        <taxon>Viridiplantae</taxon>
        <taxon>Streptophyta</taxon>
        <taxon>Embryophyta</taxon>
        <taxon>Tracheophyta</taxon>
        <taxon>Spermatophyta</taxon>
        <taxon>Magnoliopsida</taxon>
        <taxon>eudicotyledons</taxon>
        <taxon>Gunneridae</taxon>
        <taxon>Pentapetalae</taxon>
        <taxon>rosids</taxon>
        <taxon>fabids</taxon>
        <taxon>Malpighiales</taxon>
        <taxon>Salicaceae</taxon>
        <taxon>Saliceae</taxon>
        <taxon>Salix</taxon>
    </lineage>
</organism>
<keyword evidence="1" id="KW-1133">Transmembrane helix</keyword>
<protein>
    <submittedName>
        <fullName evidence="2">Uncharacterized protein</fullName>
    </submittedName>
</protein>
<proteinExistence type="predicted"/>
<reference evidence="2" key="1">
    <citation type="submission" date="2019-03" db="EMBL/GenBank/DDBJ databases">
        <authorList>
            <person name="Mank J."/>
            <person name="Almeida P."/>
        </authorList>
    </citation>
    <scope>NUCLEOTIDE SEQUENCE</scope>
    <source>
        <strain evidence="2">78183</strain>
    </source>
</reference>